<dbReference type="AlphaFoldDB" id="A0A1B6DLD1"/>
<keyword evidence="1" id="KW-0812">Transmembrane</keyword>
<feature type="transmembrane region" description="Helical" evidence="1">
    <location>
        <begin position="149"/>
        <end position="167"/>
    </location>
</feature>
<feature type="transmembrane region" description="Helical" evidence="1">
    <location>
        <begin position="210"/>
        <end position="228"/>
    </location>
</feature>
<evidence type="ECO:0000256" key="1">
    <source>
        <dbReference type="SAM" id="Phobius"/>
    </source>
</evidence>
<keyword evidence="1" id="KW-0472">Membrane</keyword>
<keyword evidence="1" id="KW-1133">Transmembrane helix</keyword>
<protein>
    <submittedName>
        <fullName evidence="2">Uncharacterized protein</fullName>
    </submittedName>
</protein>
<organism evidence="2">
    <name type="scientific">Clastoptera arizonana</name>
    <name type="common">Arizona spittle bug</name>
    <dbReference type="NCBI Taxonomy" id="38151"/>
    <lineage>
        <taxon>Eukaryota</taxon>
        <taxon>Metazoa</taxon>
        <taxon>Ecdysozoa</taxon>
        <taxon>Arthropoda</taxon>
        <taxon>Hexapoda</taxon>
        <taxon>Insecta</taxon>
        <taxon>Pterygota</taxon>
        <taxon>Neoptera</taxon>
        <taxon>Paraneoptera</taxon>
        <taxon>Hemiptera</taxon>
        <taxon>Auchenorrhyncha</taxon>
        <taxon>Cercopoidea</taxon>
        <taxon>Clastopteridae</taxon>
        <taxon>Clastoptera</taxon>
    </lineage>
</organism>
<name>A0A1B6DLD1_9HEMI</name>
<feature type="transmembrane region" description="Helical" evidence="1">
    <location>
        <begin position="12"/>
        <end position="31"/>
    </location>
</feature>
<accession>A0A1B6DLD1</accession>
<feature type="non-terminal residue" evidence="2">
    <location>
        <position position="1"/>
    </location>
</feature>
<feature type="transmembrane region" description="Helical" evidence="1">
    <location>
        <begin position="78"/>
        <end position="97"/>
    </location>
</feature>
<gene>
    <name evidence="2" type="ORF">g.6486</name>
</gene>
<evidence type="ECO:0000313" key="2">
    <source>
        <dbReference type="EMBL" id="JAS26493.1"/>
    </source>
</evidence>
<proteinExistence type="predicted"/>
<dbReference type="EMBL" id="GEDC01010805">
    <property type="protein sequence ID" value="JAS26493.1"/>
    <property type="molecule type" value="Transcribed_RNA"/>
</dbReference>
<reference evidence="2" key="1">
    <citation type="submission" date="2015-12" db="EMBL/GenBank/DDBJ databases">
        <title>De novo transcriptome assembly of four potential Pierce s Disease insect vectors from Arizona vineyards.</title>
        <authorList>
            <person name="Tassone E.E."/>
        </authorList>
    </citation>
    <scope>NUCLEOTIDE SEQUENCE</scope>
</reference>
<sequence>SSRRSVRNAMISLVKLELFFVFALTYFHVQICLRNSCVSPLNSTPPQVIDMFDLGDSLMVHGCQRKIYTIFQSIEDTVWILITILNTVTIVFIYVYLKTCRDVQKSIHLGHEYFLTTRGPNNRWQALALRRLTHSSHTNAMKGVKMVKWLVIFGITVLLMLLLTLLVNHTLPGKINECVAHASSFILCYPGYSDEIRCIMKDQKDCLCHYQNMVGLIMVALYVPSLYLKQYFDYFCVYASNPGVLRLDDVDGLGNTGVVLVDFDEYVVLNYIIRSGRISDVGDFVASIYVKQQVEMNRRRN</sequence>